<evidence type="ECO:0000313" key="2">
    <source>
        <dbReference type="Proteomes" id="UP000441754"/>
    </source>
</evidence>
<dbReference type="InterPro" id="IPR012296">
    <property type="entry name" value="Nuclease_put_TT1808"/>
</dbReference>
<dbReference type="Proteomes" id="UP000441754">
    <property type="component" value="Unassembled WGS sequence"/>
</dbReference>
<reference evidence="1 2" key="1">
    <citation type="journal article" date="2018" name="Antonie Van Leeuwenhoek">
        <title>Larkinella terrae sp. nov., isolated from soil on Jeju Island, South Korea.</title>
        <authorList>
            <person name="Ten L.N."/>
            <person name="Jeon J."/>
            <person name="Park S.J."/>
            <person name="Park S."/>
            <person name="Lee S.Y."/>
            <person name="Kim M.K."/>
            <person name="Jung H.Y."/>
        </authorList>
    </citation>
    <scope>NUCLEOTIDE SEQUENCE [LARGE SCALE GENOMIC DNA]</scope>
    <source>
        <strain evidence="1 2">KCTC 52001</strain>
    </source>
</reference>
<keyword evidence="2" id="KW-1185">Reference proteome</keyword>
<sequence length="212" mass="24340">MAEVQEKQNTKRNPAQREARIARARLLESLVYEMWDGKPVYYAGYKDVLSGIKSAESVMSSRLLRGILIAKLVARLINGLNEEEFTVVTNELGVQFKKNDWRACDIAVFSNSQLEGQDLSKYAWVPPKIAIEVDTKADFSRFHSDFNYYQEKTTQLLNFGVEKVIWIFTESRKIWIAEPQKDWLLKNWDQPIDVLPGCSFVLDALLTGKKSA</sequence>
<dbReference type="OrthoDB" id="941740at2"/>
<dbReference type="Gene3D" id="3.90.1570.10">
    <property type="entry name" value="tt1808, chain A"/>
    <property type="match status" value="1"/>
</dbReference>
<dbReference type="SUPFAM" id="SSF52980">
    <property type="entry name" value="Restriction endonuclease-like"/>
    <property type="match status" value="1"/>
</dbReference>
<evidence type="ECO:0008006" key="3">
    <source>
        <dbReference type="Google" id="ProtNLM"/>
    </source>
</evidence>
<name>A0A7K0EKU9_9BACT</name>
<accession>A0A7K0EKU9</accession>
<dbReference type="EMBL" id="WJXZ01000007">
    <property type="protein sequence ID" value="MRS62405.1"/>
    <property type="molecule type" value="Genomic_DNA"/>
</dbReference>
<dbReference type="AlphaFoldDB" id="A0A7K0EKU9"/>
<dbReference type="RefSeq" id="WP_154175781.1">
    <property type="nucleotide sequence ID" value="NZ_WJXZ01000007.1"/>
</dbReference>
<evidence type="ECO:0000313" key="1">
    <source>
        <dbReference type="EMBL" id="MRS62405.1"/>
    </source>
</evidence>
<gene>
    <name evidence="1" type="ORF">GJJ30_13980</name>
</gene>
<organism evidence="1 2">
    <name type="scientific">Larkinella terrae</name>
    <dbReference type="NCBI Taxonomy" id="2025311"/>
    <lineage>
        <taxon>Bacteria</taxon>
        <taxon>Pseudomonadati</taxon>
        <taxon>Bacteroidota</taxon>
        <taxon>Cytophagia</taxon>
        <taxon>Cytophagales</taxon>
        <taxon>Spirosomataceae</taxon>
        <taxon>Larkinella</taxon>
    </lineage>
</organism>
<protein>
    <recommendedName>
        <fullName evidence="3">Uma2 family endonuclease</fullName>
    </recommendedName>
</protein>
<dbReference type="InterPro" id="IPR011335">
    <property type="entry name" value="Restrct_endonuc-II-like"/>
</dbReference>
<proteinExistence type="predicted"/>
<comment type="caution">
    <text evidence="1">The sequence shown here is derived from an EMBL/GenBank/DDBJ whole genome shotgun (WGS) entry which is preliminary data.</text>
</comment>